<name>A0A6P8B994_PYRGI</name>
<evidence type="ECO:0000313" key="2">
    <source>
        <dbReference type="Proteomes" id="UP000515153"/>
    </source>
</evidence>
<dbReference type="KEGG" id="pgri:PgNI_03964"/>
<gene>
    <name evidence="3" type="ORF">PgNI_03964</name>
</gene>
<protein>
    <submittedName>
        <fullName evidence="3">Uncharacterized protein</fullName>
    </submittedName>
</protein>
<evidence type="ECO:0000313" key="3">
    <source>
        <dbReference type="RefSeq" id="XP_030983767.1"/>
    </source>
</evidence>
<dbReference type="AlphaFoldDB" id="A0A6P8B994"/>
<reference evidence="3" key="3">
    <citation type="submission" date="2025-08" db="UniProtKB">
        <authorList>
            <consortium name="RefSeq"/>
        </authorList>
    </citation>
    <scope>IDENTIFICATION</scope>
    <source>
        <strain evidence="3">NI907</strain>
    </source>
</reference>
<reference evidence="3" key="1">
    <citation type="journal article" date="2019" name="Mol. Biol. Evol.">
        <title>Blast fungal genomes show frequent chromosomal changes, gene gains and losses, and effector gene turnover.</title>
        <authorList>
            <person name="Gomez Luciano L.B."/>
            <person name="Jason Tsai I."/>
            <person name="Chuma I."/>
            <person name="Tosa Y."/>
            <person name="Chen Y.H."/>
            <person name="Li J.Y."/>
            <person name="Li M.Y."/>
            <person name="Jade Lu M.Y."/>
            <person name="Nakayashiki H."/>
            <person name="Li W.H."/>
        </authorList>
    </citation>
    <scope>NUCLEOTIDE SEQUENCE</scope>
    <source>
        <strain evidence="3">NI907</strain>
    </source>
</reference>
<sequence length="89" mass="9762">MVTTALSWETRLKLEGVLADKKSIRGTRNLGNLQVHSISFRNHKLSCDKFSSNSFARPAMVKTLGAEFNGNRQPGTPAMARSNRTTLAA</sequence>
<dbReference type="RefSeq" id="XP_030983767.1">
    <property type="nucleotide sequence ID" value="XM_031124016.1"/>
</dbReference>
<organism evidence="2 3">
    <name type="scientific">Pyricularia grisea</name>
    <name type="common">Crabgrass-specific blast fungus</name>
    <name type="synonym">Magnaporthe grisea</name>
    <dbReference type="NCBI Taxonomy" id="148305"/>
    <lineage>
        <taxon>Eukaryota</taxon>
        <taxon>Fungi</taxon>
        <taxon>Dikarya</taxon>
        <taxon>Ascomycota</taxon>
        <taxon>Pezizomycotina</taxon>
        <taxon>Sordariomycetes</taxon>
        <taxon>Sordariomycetidae</taxon>
        <taxon>Magnaporthales</taxon>
        <taxon>Pyriculariaceae</taxon>
        <taxon>Pyricularia</taxon>
    </lineage>
</organism>
<reference evidence="3" key="2">
    <citation type="submission" date="2019-10" db="EMBL/GenBank/DDBJ databases">
        <authorList>
            <consortium name="NCBI Genome Project"/>
        </authorList>
    </citation>
    <scope>NUCLEOTIDE SEQUENCE</scope>
    <source>
        <strain evidence="3">NI907</strain>
    </source>
</reference>
<feature type="region of interest" description="Disordered" evidence="1">
    <location>
        <begin position="67"/>
        <end position="89"/>
    </location>
</feature>
<dbReference type="Proteomes" id="UP000515153">
    <property type="component" value="Unplaced"/>
</dbReference>
<accession>A0A6P8B994</accession>
<dbReference type="GeneID" id="41958925"/>
<evidence type="ECO:0000256" key="1">
    <source>
        <dbReference type="SAM" id="MobiDB-lite"/>
    </source>
</evidence>
<proteinExistence type="predicted"/>
<keyword evidence="2" id="KW-1185">Reference proteome</keyword>